<gene>
    <name evidence="2" type="ORF">GCM10007875_03260</name>
</gene>
<organism evidence="2 3">
    <name type="scientific">Limnobacter litoralis</name>
    <dbReference type="NCBI Taxonomy" id="481366"/>
    <lineage>
        <taxon>Bacteria</taxon>
        <taxon>Pseudomonadati</taxon>
        <taxon>Pseudomonadota</taxon>
        <taxon>Betaproteobacteria</taxon>
        <taxon>Burkholderiales</taxon>
        <taxon>Burkholderiaceae</taxon>
        <taxon>Limnobacter</taxon>
    </lineage>
</organism>
<dbReference type="EMBL" id="BSOJ01000006">
    <property type="protein sequence ID" value="GLR25238.1"/>
    <property type="molecule type" value="Genomic_DNA"/>
</dbReference>
<accession>A0ABQ5YL15</accession>
<name>A0ABQ5YL15_9BURK</name>
<evidence type="ECO:0008006" key="4">
    <source>
        <dbReference type="Google" id="ProtNLM"/>
    </source>
</evidence>
<keyword evidence="3" id="KW-1185">Reference proteome</keyword>
<proteinExistence type="predicted"/>
<feature type="compositionally biased region" description="Polar residues" evidence="1">
    <location>
        <begin position="223"/>
        <end position="235"/>
    </location>
</feature>
<protein>
    <recommendedName>
        <fullName evidence="4">DUF2345 domain-containing protein</fullName>
    </recommendedName>
</protein>
<dbReference type="RefSeq" id="WP_284279574.1">
    <property type="nucleotide sequence ID" value="NZ_BSOJ01000006.1"/>
</dbReference>
<reference evidence="3" key="1">
    <citation type="journal article" date="2019" name="Int. J. Syst. Evol. Microbiol.">
        <title>The Global Catalogue of Microorganisms (GCM) 10K type strain sequencing project: providing services to taxonomists for standard genome sequencing and annotation.</title>
        <authorList>
            <consortium name="The Broad Institute Genomics Platform"/>
            <consortium name="The Broad Institute Genome Sequencing Center for Infectious Disease"/>
            <person name="Wu L."/>
            <person name="Ma J."/>
        </authorList>
    </citation>
    <scope>NUCLEOTIDE SEQUENCE [LARGE SCALE GENOMIC DNA]</scope>
    <source>
        <strain evidence="3">NBRC 105857</strain>
    </source>
</reference>
<sequence>MQATLPMPVQTATLAACNGNVKLVRNGQTIACEPGMQLLPGDRLIAGNSGHAEVQFTGVTEHVVIEHGSAATMALQTVQLDQPAQWVVIDLEGAHVFMEDATHTAHTAHAKQHATEHASLQGLVGEPGEHSSATATPADTSSHHWGDALLGLGAAAFVAADSGGSSSSASADPTLSPAGNDAAGSNSAQPAPQPAPQPDPSGGVPSNGGTSSGGNALTDLLHLQQSPGVSSTASHNANLNDLLHSLLGQHTQA</sequence>
<evidence type="ECO:0000256" key="1">
    <source>
        <dbReference type="SAM" id="MobiDB-lite"/>
    </source>
</evidence>
<feature type="region of interest" description="Disordered" evidence="1">
    <location>
        <begin position="123"/>
        <end position="144"/>
    </location>
</feature>
<feature type="compositionally biased region" description="Low complexity" evidence="1">
    <location>
        <begin position="130"/>
        <end position="140"/>
    </location>
</feature>
<evidence type="ECO:0000313" key="2">
    <source>
        <dbReference type="EMBL" id="GLR25238.1"/>
    </source>
</evidence>
<feature type="region of interest" description="Disordered" evidence="1">
    <location>
        <begin position="161"/>
        <end position="235"/>
    </location>
</feature>
<dbReference type="Proteomes" id="UP001156664">
    <property type="component" value="Unassembled WGS sequence"/>
</dbReference>
<evidence type="ECO:0000313" key="3">
    <source>
        <dbReference type="Proteomes" id="UP001156664"/>
    </source>
</evidence>
<comment type="caution">
    <text evidence="2">The sequence shown here is derived from an EMBL/GenBank/DDBJ whole genome shotgun (WGS) entry which is preliminary data.</text>
</comment>
<feature type="compositionally biased region" description="Low complexity" evidence="1">
    <location>
        <begin position="161"/>
        <end position="172"/>
    </location>
</feature>